<dbReference type="PANTHER" id="PTHR43576:SF3">
    <property type="entry name" value="ALPHA-L-ARABINOFURANOSIDASE C"/>
    <property type="match status" value="1"/>
</dbReference>
<keyword evidence="2" id="KW-0732">Signal</keyword>
<dbReference type="Proteomes" id="UP000628448">
    <property type="component" value="Unassembled WGS sequence"/>
</dbReference>
<evidence type="ECO:0000313" key="3">
    <source>
        <dbReference type="EMBL" id="MBG9375922.1"/>
    </source>
</evidence>
<dbReference type="RefSeq" id="WP_196989947.1">
    <property type="nucleotide sequence ID" value="NZ_JADWYR010000001.1"/>
</dbReference>
<dbReference type="PANTHER" id="PTHR43576">
    <property type="entry name" value="ALPHA-L-ARABINOFURANOSIDASE C-RELATED"/>
    <property type="match status" value="1"/>
</dbReference>
<dbReference type="Gene3D" id="3.20.20.80">
    <property type="entry name" value="Glycosidases"/>
    <property type="match status" value="1"/>
</dbReference>
<protein>
    <submittedName>
        <fullName evidence="3">Alpha-L-arabinofuranosidase</fullName>
    </submittedName>
</protein>
<feature type="region of interest" description="Disordered" evidence="1">
    <location>
        <begin position="24"/>
        <end position="46"/>
    </location>
</feature>
<comment type="caution">
    <text evidence="3">The sequence shown here is derived from an EMBL/GenBank/DDBJ whole genome shotgun (WGS) entry which is preliminary data.</text>
</comment>
<feature type="chain" id="PRO_5036997330" evidence="2">
    <location>
        <begin position="17"/>
        <end position="574"/>
    </location>
</feature>
<dbReference type="GO" id="GO:0000272">
    <property type="term" value="P:polysaccharide catabolic process"/>
    <property type="evidence" value="ECO:0007669"/>
    <property type="project" value="TreeGrafter"/>
</dbReference>
<dbReference type="InterPro" id="IPR013780">
    <property type="entry name" value="Glyco_hydro_b"/>
</dbReference>
<proteinExistence type="predicted"/>
<feature type="compositionally biased region" description="Low complexity" evidence="1">
    <location>
        <begin position="33"/>
        <end position="45"/>
    </location>
</feature>
<dbReference type="SUPFAM" id="SSF51445">
    <property type="entry name" value="(Trans)glycosidases"/>
    <property type="match status" value="1"/>
</dbReference>
<evidence type="ECO:0000256" key="2">
    <source>
        <dbReference type="SAM" id="SignalP"/>
    </source>
</evidence>
<organism evidence="3 4">
    <name type="scientific">Panacibacter microcysteis</name>
    <dbReference type="NCBI Taxonomy" id="2793269"/>
    <lineage>
        <taxon>Bacteria</taxon>
        <taxon>Pseudomonadati</taxon>
        <taxon>Bacteroidota</taxon>
        <taxon>Chitinophagia</taxon>
        <taxon>Chitinophagales</taxon>
        <taxon>Chitinophagaceae</taxon>
        <taxon>Panacibacter</taxon>
    </lineage>
</organism>
<dbReference type="InterPro" id="IPR017853">
    <property type="entry name" value="GH"/>
</dbReference>
<feature type="signal peptide" evidence="2">
    <location>
        <begin position="1"/>
        <end position="16"/>
    </location>
</feature>
<accession>A0A931DZP7</accession>
<dbReference type="PROSITE" id="PS51257">
    <property type="entry name" value="PROKAR_LIPOPROTEIN"/>
    <property type="match status" value="1"/>
</dbReference>
<sequence length="574" mass="61741">MFTARIILLLSAGALAITACKKSVTKDDGGGTTPPTDSTGTVVTPKDPETAATTGFFLNDWKPKTFTPPAYNEGTVPAATTATITADASVIVSKIPATLFANNANLWMGNFTDGVLLNHITNQHPGVLRFPGGSISDVFFWNAPNNAKPSTAPETLVNADGVSTASNFWYGKNTESWTCSVDNYYSMLQQTGNEGMITVNYGYARYGTGPNPVADAAHLAAEWVRYDNGRTKYWEVGNENFGSWEAGYRINTANNKDGQPEILTGDLYARHAKVFIDSMRNAAQQVGATIYIGTQLLDHVAESWEPALSKTWNEQVMPQVAAATDYHIVHNYYTAYQTNAPASEVLASAASATTKMTGVLTAIGATNKPLALTEYNIFSTGSRQMVSHVAGMHAVLVLNELMKNKYGFAARWDLANGWEDGNDHGLYSNGDEPGVAKWNPRPAFYYLYFFQKMLGDRLINASVAGGTNLSVYASTYSSGQLGLTIVNQSATAQTAQVKFKNFNAGNRYYWYTLTGGTDGGEFSRKVIVNGEGPSGVAGGPDNYTGIKPYAASAGNGIKIDIPARAVIFVVVDKK</sequence>
<keyword evidence="4" id="KW-1185">Reference proteome</keyword>
<name>A0A931DZP7_9BACT</name>
<dbReference type="AlphaFoldDB" id="A0A931DZP7"/>
<evidence type="ECO:0000256" key="1">
    <source>
        <dbReference type="SAM" id="MobiDB-lite"/>
    </source>
</evidence>
<gene>
    <name evidence="3" type="ORF">I5907_06730</name>
</gene>
<dbReference type="Gene3D" id="2.60.40.1180">
    <property type="entry name" value="Golgi alpha-mannosidase II"/>
    <property type="match status" value="1"/>
</dbReference>
<reference evidence="3" key="1">
    <citation type="submission" date="2020-11" db="EMBL/GenBank/DDBJ databases">
        <title>Bacterial whole genome sequence for Panacibacter sp. DH6.</title>
        <authorList>
            <person name="Le V."/>
            <person name="Ko S."/>
            <person name="Ahn C.-Y."/>
            <person name="Oh H.-M."/>
        </authorList>
    </citation>
    <scope>NUCLEOTIDE SEQUENCE</scope>
    <source>
        <strain evidence="3">DH6</strain>
    </source>
</reference>
<dbReference type="EMBL" id="JADWYR010000001">
    <property type="protein sequence ID" value="MBG9375922.1"/>
    <property type="molecule type" value="Genomic_DNA"/>
</dbReference>
<evidence type="ECO:0000313" key="4">
    <source>
        <dbReference type="Proteomes" id="UP000628448"/>
    </source>
</evidence>